<comment type="caution">
    <text evidence="4">The sequence shown here is derived from an EMBL/GenBank/DDBJ whole genome shotgun (WGS) entry which is preliminary data.</text>
</comment>
<dbReference type="PRINTS" id="PR00508">
    <property type="entry name" value="S21N4MTFRASE"/>
</dbReference>
<evidence type="ECO:0000259" key="3">
    <source>
        <dbReference type="Pfam" id="PF01555"/>
    </source>
</evidence>
<dbReference type="Pfam" id="PF01555">
    <property type="entry name" value="N6_N4_Mtase"/>
    <property type="match status" value="1"/>
</dbReference>
<dbReference type="SUPFAM" id="SSF53335">
    <property type="entry name" value="S-adenosyl-L-methionine-dependent methyltransferases"/>
    <property type="match status" value="1"/>
</dbReference>
<dbReference type="GO" id="GO:0003677">
    <property type="term" value="F:DNA binding"/>
    <property type="evidence" value="ECO:0007669"/>
    <property type="project" value="InterPro"/>
</dbReference>
<dbReference type="InterPro" id="IPR001091">
    <property type="entry name" value="RM_Methyltransferase"/>
</dbReference>
<dbReference type="InterPro" id="IPR029063">
    <property type="entry name" value="SAM-dependent_MTases_sf"/>
</dbReference>
<name>X0Y4K4_9ZZZZ</name>
<sequence>MTGGLYYRWTFGVVRPKGFPSGRFFPKGFSNWQCCLWFEKGTSSPVLTISDITLSDSGKRMMYHKAWAKNITPYAHWLMRFTDANKVVFDPFTGGGTVPAVCKMMGRRWLAFEICETTAELARQRVRMTQPPLPGLVIEQMELETP</sequence>
<organism evidence="4">
    <name type="scientific">marine sediment metagenome</name>
    <dbReference type="NCBI Taxonomy" id="412755"/>
    <lineage>
        <taxon>unclassified sequences</taxon>
        <taxon>metagenomes</taxon>
        <taxon>ecological metagenomes</taxon>
    </lineage>
</organism>
<dbReference type="Gene3D" id="3.40.50.150">
    <property type="entry name" value="Vaccinia Virus protein VP39"/>
    <property type="match status" value="1"/>
</dbReference>
<feature type="domain" description="DNA methylase N-4/N-6" evidence="3">
    <location>
        <begin position="81"/>
        <end position="122"/>
    </location>
</feature>
<evidence type="ECO:0000313" key="4">
    <source>
        <dbReference type="EMBL" id="GAG50690.1"/>
    </source>
</evidence>
<keyword evidence="2" id="KW-0808">Transferase</keyword>
<evidence type="ECO:0000256" key="1">
    <source>
        <dbReference type="ARBA" id="ARBA00022603"/>
    </source>
</evidence>
<keyword evidence="1" id="KW-0489">Methyltransferase</keyword>
<protein>
    <recommendedName>
        <fullName evidence="3">DNA methylase N-4/N-6 domain-containing protein</fullName>
    </recommendedName>
</protein>
<dbReference type="AlphaFoldDB" id="X0Y4K4"/>
<dbReference type="GO" id="GO:0032259">
    <property type="term" value="P:methylation"/>
    <property type="evidence" value="ECO:0007669"/>
    <property type="project" value="UniProtKB-KW"/>
</dbReference>
<evidence type="ECO:0000256" key="2">
    <source>
        <dbReference type="ARBA" id="ARBA00022679"/>
    </source>
</evidence>
<gene>
    <name evidence="4" type="ORF">S01H1_77394</name>
</gene>
<reference evidence="4" key="1">
    <citation type="journal article" date="2014" name="Front. Microbiol.">
        <title>High frequency of phylogenetically diverse reductive dehalogenase-homologous genes in deep subseafloor sedimentary metagenomes.</title>
        <authorList>
            <person name="Kawai M."/>
            <person name="Futagami T."/>
            <person name="Toyoda A."/>
            <person name="Takaki Y."/>
            <person name="Nishi S."/>
            <person name="Hori S."/>
            <person name="Arai W."/>
            <person name="Tsubouchi T."/>
            <person name="Morono Y."/>
            <person name="Uchiyama I."/>
            <person name="Ito T."/>
            <person name="Fujiyama A."/>
            <person name="Inagaki F."/>
            <person name="Takami H."/>
        </authorList>
    </citation>
    <scope>NUCLEOTIDE SEQUENCE</scope>
    <source>
        <strain evidence="4">Expedition CK06-06</strain>
    </source>
</reference>
<accession>X0Y4K4</accession>
<proteinExistence type="predicted"/>
<dbReference type="InterPro" id="IPR002941">
    <property type="entry name" value="DNA_methylase_N4/N6"/>
</dbReference>
<dbReference type="EMBL" id="BARS01052005">
    <property type="protein sequence ID" value="GAG50690.1"/>
    <property type="molecule type" value="Genomic_DNA"/>
</dbReference>
<dbReference type="GO" id="GO:0008170">
    <property type="term" value="F:N-methyltransferase activity"/>
    <property type="evidence" value="ECO:0007669"/>
    <property type="project" value="InterPro"/>
</dbReference>